<keyword evidence="3" id="KW-0560">Oxidoreductase</keyword>
<feature type="domain" description="DUF6306" evidence="2">
    <location>
        <begin position="38"/>
        <end position="163"/>
    </location>
</feature>
<dbReference type="Pfam" id="PF19825">
    <property type="entry name" value="DUF6306"/>
    <property type="match status" value="1"/>
</dbReference>
<dbReference type="EMBL" id="UIDG01000243">
    <property type="protein sequence ID" value="SUS06725.1"/>
    <property type="molecule type" value="Genomic_DNA"/>
</dbReference>
<feature type="region of interest" description="Disordered" evidence="1">
    <location>
        <begin position="1"/>
        <end position="20"/>
    </location>
</feature>
<name>A0A380TE26_9ZZZZ</name>
<proteinExistence type="predicted"/>
<dbReference type="AlphaFoldDB" id="A0A380TE26"/>
<evidence type="ECO:0000256" key="1">
    <source>
        <dbReference type="SAM" id="MobiDB-lite"/>
    </source>
</evidence>
<sequence length="169" mass="18563">MDNKKGIGERDDAPTLSSPPCFLHNAEPAYQGYLERTQVLALLDELLEAERAGAKVARTLTAEVGPGPTGEALAMLATDEVRFCAMLARHIKQLEANPSQRTGAFREKVLALEGLDNRLRLLNHGQGWVVRKLQEALPRIADETLHADLADMLSVHETNIRKCDEVLSG</sequence>
<accession>A0A380TE26</accession>
<protein>
    <submittedName>
        <fullName evidence="3">2-nitropropane dioxygenase</fullName>
    </submittedName>
</protein>
<reference evidence="3" key="1">
    <citation type="submission" date="2018-07" db="EMBL/GenBank/DDBJ databases">
        <authorList>
            <person name="Quirk P.G."/>
            <person name="Krulwich T.A."/>
        </authorList>
    </citation>
    <scope>NUCLEOTIDE SEQUENCE</scope>
</reference>
<dbReference type="InterPro" id="IPR046273">
    <property type="entry name" value="DUF6306"/>
</dbReference>
<gene>
    <name evidence="3" type="ORF">DF3PB_3170006</name>
</gene>
<keyword evidence="3" id="KW-0223">Dioxygenase</keyword>
<evidence type="ECO:0000259" key="2">
    <source>
        <dbReference type="Pfam" id="PF19825"/>
    </source>
</evidence>
<organism evidence="3">
    <name type="scientific">metagenome</name>
    <dbReference type="NCBI Taxonomy" id="256318"/>
    <lineage>
        <taxon>unclassified sequences</taxon>
        <taxon>metagenomes</taxon>
    </lineage>
</organism>
<dbReference type="GO" id="GO:0051213">
    <property type="term" value="F:dioxygenase activity"/>
    <property type="evidence" value="ECO:0007669"/>
    <property type="project" value="UniProtKB-KW"/>
</dbReference>
<evidence type="ECO:0000313" key="3">
    <source>
        <dbReference type="EMBL" id="SUS06725.1"/>
    </source>
</evidence>
<feature type="compositionally biased region" description="Basic and acidic residues" evidence="1">
    <location>
        <begin position="1"/>
        <end position="13"/>
    </location>
</feature>